<dbReference type="InterPro" id="IPR016024">
    <property type="entry name" value="ARM-type_fold"/>
</dbReference>
<dbReference type="AlphaFoldDB" id="A0A1J4JJ57"/>
<dbReference type="EMBL" id="MLAK01001126">
    <property type="protein sequence ID" value="OHS97268.1"/>
    <property type="molecule type" value="Genomic_DNA"/>
</dbReference>
<dbReference type="Gene3D" id="1.25.10.10">
    <property type="entry name" value="Leucine-rich Repeat Variant"/>
    <property type="match status" value="1"/>
</dbReference>
<proteinExistence type="predicted"/>
<dbReference type="SUPFAM" id="SSF48371">
    <property type="entry name" value="ARM repeat"/>
    <property type="match status" value="1"/>
</dbReference>
<evidence type="ECO:0000313" key="2">
    <source>
        <dbReference type="Proteomes" id="UP000179807"/>
    </source>
</evidence>
<dbReference type="RefSeq" id="XP_068350405.1">
    <property type="nucleotide sequence ID" value="XM_068494919.1"/>
</dbReference>
<name>A0A1J4JJ57_9EUKA</name>
<sequence>MEPLIHEDFVDKSGDIANSVHMKVMSRWFGIEEVQMKPFDFDYWNKSIIEFNNACENQNNDSIISCIQTLIDQINSRDDLIAEFLYVLENTKFYENAGTCIYSNDDKLVFKIAELIGRITFCSSDFVLHIFRNGFMGKILIGYKENQHMEQTVDVFFFIFNMIFEEDPDLRFFLIQNGIFDICSEAVLTQYNFEVFETIFNTIFSFFTKPLKFERLPVNPVSNLMLAIRTLFESMLLPKFPQYSFEQRVKIVLMCLKSFSLYCSDVTSASVLLMIGIPQLCYWVLTPDVQTDIRVQIGENLVNVINHAFYYGPQNYLSEFAKIINIQILAVYINLEYPMACKCVLTIIHHLFAYSKEALIAANNSGLLTTLFELVKDADFSMKSTIIGVICSVIVNAPPSIPLEMYLNNEIIDSLIDMIDTEVFWNKEIPGALLILSEMLPKDDEIYSVISQFIHLPELQPT</sequence>
<dbReference type="GeneID" id="94829623"/>
<accession>A0A1J4JJ57</accession>
<dbReference type="VEuPathDB" id="TrichDB:TRFO_09544"/>
<organism evidence="1 2">
    <name type="scientific">Tritrichomonas foetus</name>
    <dbReference type="NCBI Taxonomy" id="1144522"/>
    <lineage>
        <taxon>Eukaryota</taxon>
        <taxon>Metamonada</taxon>
        <taxon>Parabasalia</taxon>
        <taxon>Tritrichomonadida</taxon>
        <taxon>Tritrichomonadidae</taxon>
        <taxon>Tritrichomonas</taxon>
    </lineage>
</organism>
<dbReference type="Proteomes" id="UP000179807">
    <property type="component" value="Unassembled WGS sequence"/>
</dbReference>
<evidence type="ECO:0000313" key="1">
    <source>
        <dbReference type="EMBL" id="OHS97268.1"/>
    </source>
</evidence>
<comment type="caution">
    <text evidence="1">The sequence shown here is derived from an EMBL/GenBank/DDBJ whole genome shotgun (WGS) entry which is preliminary data.</text>
</comment>
<gene>
    <name evidence="1" type="ORF">TRFO_09544</name>
</gene>
<reference evidence="1" key="1">
    <citation type="submission" date="2016-10" db="EMBL/GenBank/DDBJ databases">
        <authorList>
            <person name="Benchimol M."/>
            <person name="Almeida L.G."/>
            <person name="Vasconcelos A.T."/>
            <person name="Perreira-Neves A."/>
            <person name="Rosa I.A."/>
            <person name="Tasca T."/>
            <person name="Bogo M.R."/>
            <person name="de Souza W."/>
        </authorList>
    </citation>
    <scope>NUCLEOTIDE SEQUENCE [LARGE SCALE GENOMIC DNA]</scope>
    <source>
        <strain evidence="1">K</strain>
    </source>
</reference>
<dbReference type="InterPro" id="IPR011989">
    <property type="entry name" value="ARM-like"/>
</dbReference>
<keyword evidence="2" id="KW-1185">Reference proteome</keyword>
<protein>
    <submittedName>
        <fullName evidence="1">Uncharacterized protein</fullName>
    </submittedName>
</protein>